<evidence type="ECO:0000313" key="1">
    <source>
        <dbReference type="EMBL" id="CAG9322533.1"/>
    </source>
</evidence>
<dbReference type="AlphaFoldDB" id="A0AAU9JDX0"/>
<evidence type="ECO:0000313" key="2">
    <source>
        <dbReference type="Proteomes" id="UP001162131"/>
    </source>
</evidence>
<dbReference type="PANTHER" id="PTHR11799">
    <property type="entry name" value="PARAOXONASE"/>
    <property type="match status" value="1"/>
</dbReference>
<comment type="caution">
    <text evidence="1">The sequence shown here is derived from an EMBL/GenBank/DDBJ whole genome shotgun (WGS) entry which is preliminary data.</text>
</comment>
<gene>
    <name evidence="1" type="ORF">BSTOLATCC_MIC31661</name>
</gene>
<dbReference type="EMBL" id="CAJZBQ010000032">
    <property type="protein sequence ID" value="CAG9322533.1"/>
    <property type="molecule type" value="Genomic_DNA"/>
</dbReference>
<dbReference type="InterPro" id="IPR051288">
    <property type="entry name" value="Serum_paraoxonase/arylesterase"/>
</dbReference>
<sequence>MPKLVLLSLIMLCFSWIIYVICNMMDLFILPSYQNYEECEVIQTNGSLEDITFYGNIAIGGEDDRVPLFTESFAASKRKEGRLLAIDIGSKSTYEIPIHNFPKEIGFHPHGLFLFKNETLYILNHAFNRGGERVEVIKLQENEGKIEATYLRSIVFDDEFIAQFNDLAVIDEDEFYITQSIPYNESPEGLDLSGWHQAKMFLTMQFTKSCNLYYCKNVNGKADCKSQDKSNLYNGINILGSTLYVTESVLKQIITYNITEDRSLKFIESFNVLFHPDNIEVSDEPNILYVAGFSKISELADFMEKLKTVKYPELSSGVYKLNHTIGDVSKKNMIMQKKMPISVAAAKNNTFIIGSFTHDMVMICPIKQS</sequence>
<dbReference type="SUPFAM" id="SSF63829">
    <property type="entry name" value="Calcium-dependent phosphotriesterase"/>
    <property type="match status" value="1"/>
</dbReference>
<dbReference type="PANTHER" id="PTHR11799:SF12">
    <property type="entry name" value="PARAOXONASE-RELATED"/>
    <property type="match status" value="1"/>
</dbReference>
<dbReference type="Proteomes" id="UP001162131">
    <property type="component" value="Unassembled WGS sequence"/>
</dbReference>
<accession>A0AAU9JDX0</accession>
<dbReference type="Gene3D" id="2.120.10.30">
    <property type="entry name" value="TolB, C-terminal domain"/>
    <property type="match status" value="1"/>
</dbReference>
<protein>
    <recommendedName>
        <fullName evidence="3">Arylesterase</fullName>
    </recommendedName>
</protein>
<name>A0AAU9JDX0_9CILI</name>
<dbReference type="InterPro" id="IPR011042">
    <property type="entry name" value="6-blade_b-propeller_TolB-like"/>
</dbReference>
<proteinExistence type="predicted"/>
<evidence type="ECO:0008006" key="3">
    <source>
        <dbReference type="Google" id="ProtNLM"/>
    </source>
</evidence>
<reference evidence="1" key="1">
    <citation type="submission" date="2021-09" db="EMBL/GenBank/DDBJ databases">
        <authorList>
            <consortium name="AG Swart"/>
            <person name="Singh M."/>
            <person name="Singh A."/>
            <person name="Seah K."/>
            <person name="Emmerich C."/>
        </authorList>
    </citation>
    <scope>NUCLEOTIDE SEQUENCE</scope>
    <source>
        <strain evidence="1">ATCC30299</strain>
    </source>
</reference>
<organism evidence="1 2">
    <name type="scientific">Blepharisma stoltei</name>
    <dbReference type="NCBI Taxonomy" id="1481888"/>
    <lineage>
        <taxon>Eukaryota</taxon>
        <taxon>Sar</taxon>
        <taxon>Alveolata</taxon>
        <taxon>Ciliophora</taxon>
        <taxon>Postciliodesmatophora</taxon>
        <taxon>Heterotrichea</taxon>
        <taxon>Heterotrichida</taxon>
        <taxon>Blepharismidae</taxon>
        <taxon>Blepharisma</taxon>
    </lineage>
</organism>
<keyword evidence="2" id="KW-1185">Reference proteome</keyword>